<accession>A0ACC2HPK4</accession>
<comment type="caution">
    <text evidence="1">The sequence shown here is derived from an EMBL/GenBank/DDBJ whole genome shotgun (WGS) entry which is preliminary data.</text>
</comment>
<evidence type="ECO:0000313" key="2">
    <source>
        <dbReference type="Proteomes" id="UP001153331"/>
    </source>
</evidence>
<evidence type="ECO:0000313" key="1">
    <source>
        <dbReference type="EMBL" id="KAJ8104461.1"/>
    </source>
</evidence>
<keyword evidence="2" id="KW-1185">Reference proteome</keyword>
<reference evidence="1" key="1">
    <citation type="submission" date="2022-11" db="EMBL/GenBank/DDBJ databases">
        <title>Genome Sequence of Boeremia exigua.</title>
        <authorList>
            <person name="Buettner E."/>
        </authorList>
    </citation>
    <scope>NUCLEOTIDE SEQUENCE</scope>
    <source>
        <strain evidence="1">CU02</strain>
    </source>
</reference>
<dbReference type="Proteomes" id="UP001153331">
    <property type="component" value="Unassembled WGS sequence"/>
</dbReference>
<organism evidence="1 2">
    <name type="scientific">Boeremia exigua</name>
    <dbReference type="NCBI Taxonomy" id="749465"/>
    <lineage>
        <taxon>Eukaryota</taxon>
        <taxon>Fungi</taxon>
        <taxon>Dikarya</taxon>
        <taxon>Ascomycota</taxon>
        <taxon>Pezizomycotina</taxon>
        <taxon>Dothideomycetes</taxon>
        <taxon>Pleosporomycetidae</taxon>
        <taxon>Pleosporales</taxon>
        <taxon>Pleosporineae</taxon>
        <taxon>Didymellaceae</taxon>
        <taxon>Boeremia</taxon>
    </lineage>
</organism>
<proteinExistence type="predicted"/>
<name>A0ACC2HPK4_9PLEO</name>
<sequence length="157" mass="17855">MVDRQIRCWDSVRLHVNNVVVSHKQGPEATVVEIVSRKSLKERKVSKAFNARVVAVLYAQRRSTPGGTVVSVAVACVSQPNSGATRLAHLTYTAPQPRRGFKRRQPGSRRRRDTTETLAIMRSHRRGDRETSTLTSWQRRAGIRKVGLWIRRGWSDE</sequence>
<gene>
    <name evidence="1" type="ORF">OPT61_g10745</name>
</gene>
<dbReference type="EMBL" id="JAPHNI010002001">
    <property type="protein sequence ID" value="KAJ8104461.1"/>
    <property type="molecule type" value="Genomic_DNA"/>
</dbReference>
<protein>
    <submittedName>
        <fullName evidence="1">Uncharacterized protein</fullName>
    </submittedName>
</protein>